<evidence type="ECO:0000256" key="2">
    <source>
        <dbReference type="ARBA" id="ARBA00007005"/>
    </source>
</evidence>
<keyword evidence="7" id="KW-0456">Lyase</keyword>
<evidence type="ECO:0000256" key="7">
    <source>
        <dbReference type="ARBA" id="ARBA00023239"/>
    </source>
</evidence>
<dbReference type="SUPFAM" id="SSF52096">
    <property type="entry name" value="ClpP/crotonase"/>
    <property type="match status" value="1"/>
</dbReference>
<dbReference type="SUPFAM" id="SSF51735">
    <property type="entry name" value="NAD(P)-binding Rossmann-fold domains"/>
    <property type="match status" value="1"/>
</dbReference>
<evidence type="ECO:0000256" key="8">
    <source>
        <dbReference type="ARBA" id="ARBA00023268"/>
    </source>
</evidence>
<keyword evidence="5" id="KW-0520">NAD</keyword>
<dbReference type="VEuPathDB" id="AmoebaDB:NAEGRDRAFT_75849"/>
<keyword evidence="3" id="KW-0276">Fatty acid metabolism</keyword>
<dbReference type="PANTHER" id="PTHR43612:SF3">
    <property type="entry name" value="TRIFUNCTIONAL ENZYME SUBUNIT ALPHA, MITOCHONDRIAL"/>
    <property type="match status" value="1"/>
</dbReference>
<dbReference type="OMA" id="NLPCKHP"/>
<dbReference type="AlphaFoldDB" id="D2W379"/>
<dbReference type="GO" id="GO:0016509">
    <property type="term" value="F:long-chain (3S)-3-hydroxyacyl-CoA dehydrogenase (NAD+) activity"/>
    <property type="evidence" value="ECO:0007669"/>
    <property type="project" value="TreeGrafter"/>
</dbReference>
<dbReference type="InterPro" id="IPR029045">
    <property type="entry name" value="ClpP/crotonase-like_dom_sf"/>
</dbReference>
<dbReference type="OrthoDB" id="5958943at2759"/>
<dbReference type="KEGG" id="ngr:NAEGRDRAFT_75849"/>
<dbReference type="Gene3D" id="3.90.226.10">
    <property type="entry name" value="2-enoyl-CoA Hydratase, Chain A, domain 1"/>
    <property type="match status" value="2"/>
</dbReference>
<dbReference type="InterPro" id="IPR001753">
    <property type="entry name" value="Enoyl-CoA_hydra/iso"/>
</dbReference>
<dbReference type="Pfam" id="PF02737">
    <property type="entry name" value="3HCDH_N"/>
    <property type="match status" value="1"/>
</dbReference>
<keyword evidence="8" id="KW-0511">Multifunctional enzyme</keyword>
<accession>D2W379</accession>
<dbReference type="SUPFAM" id="SSF48179">
    <property type="entry name" value="6-phosphogluconate dehydrogenase C-terminal domain-like"/>
    <property type="match status" value="2"/>
</dbReference>
<dbReference type="RefSeq" id="XP_002669186.1">
    <property type="nucleotide sequence ID" value="XM_002669140.1"/>
</dbReference>
<evidence type="ECO:0000256" key="1">
    <source>
        <dbReference type="ARBA" id="ARBA00005005"/>
    </source>
</evidence>
<evidence type="ECO:0000256" key="6">
    <source>
        <dbReference type="ARBA" id="ARBA00023098"/>
    </source>
</evidence>
<dbReference type="GO" id="GO:0006635">
    <property type="term" value="P:fatty acid beta-oxidation"/>
    <property type="evidence" value="ECO:0007669"/>
    <property type="project" value="UniProtKB-UniPathway"/>
</dbReference>
<sequence length="758" mass="85397">MIGDVERLVLEGKIHGLMMYSLKKDCFIAGADVNMIYTITDREKAKTLSRTGQYLTRRIEYLPIVVLAAIHGVCLGGGFELCLAASHRVCSNYSKTYCGLPETKLGILTGSGGCVRLPRLIGLDNSIQMILQGSSIGAKSALECGIVDQVFPYEVEQNNDEYISKTKPQAQDVEFFQRSFEYIKDLSVQTLPEREELIAEAMKDILQVASSRLFNREPSFQLQKYKRRKISIREYLKDNPIGRLFIEFIASNNIKKQTRGRPFHSPHKILETIISGYTMTIDQALEIEASNFAELVIDPVSKNLISLFNMLEAAKKAENYCDPQYCHLKIKQVINRIAVCGAGQMGCGITQLCLSKGYNVYLKEVEYHYLENGLKRIKNELYSKQIRSGKVTENQRDEVISKYLETGLKYDPIENCQMVIEAALERIDIKKEVLERAQAFNKEIIFATNTSSIPLTSIAEESNMKQNVIGLHFFNPANEMPLVEIIATRYTSQEVLAKAYQFALDLGKIPIVVNDSPGFLTTRLFVVYCIEATSIVLDGVPFEEIDQRLQEFGFSTGVLSMLDHNGLDVAIHVMPILAQNLALRFDHYEALKELVKGGNTGVKNRKGFYLYDEYGRQTGINPEALKIISRYQAKRERKVTLATLYDDIVDRCILVLVNEASKCIEEGIIALPEAVDISMIMGFGFPSFLGGLLSFADSLGIANIVKRLEELSIRYDSVKMPSKLLVDMAKSNHHFFPERVVLHSIIAKQQNQQHASKL</sequence>
<reference evidence="11 12" key="1">
    <citation type="journal article" date="2010" name="Cell">
        <title>The genome of Naegleria gruberi illuminates early eukaryotic versatility.</title>
        <authorList>
            <person name="Fritz-Laylin L.K."/>
            <person name="Prochnik S.E."/>
            <person name="Ginger M.L."/>
            <person name="Dacks J.B."/>
            <person name="Carpenter M.L."/>
            <person name="Field M.C."/>
            <person name="Kuo A."/>
            <person name="Paredez A."/>
            <person name="Chapman J."/>
            <person name="Pham J."/>
            <person name="Shu S."/>
            <person name="Neupane R."/>
            <person name="Cipriano M."/>
            <person name="Mancuso J."/>
            <person name="Tu H."/>
            <person name="Salamov A."/>
            <person name="Lindquist E."/>
            <person name="Shapiro H."/>
            <person name="Lucas S."/>
            <person name="Grigoriev I.V."/>
            <person name="Cande W.Z."/>
            <person name="Fulton C."/>
            <person name="Rokhsar D.S."/>
            <person name="Dawson S.C."/>
        </authorList>
    </citation>
    <scope>NUCLEOTIDE SEQUENCE [LARGE SCALE GENOMIC DNA]</scope>
    <source>
        <strain evidence="11 12">NEG-M</strain>
    </source>
</reference>
<dbReference type="PANTHER" id="PTHR43612">
    <property type="entry name" value="TRIFUNCTIONAL ENZYME SUBUNIT ALPHA"/>
    <property type="match status" value="1"/>
</dbReference>
<dbReference type="FunFam" id="3.40.50.720:FF:000009">
    <property type="entry name" value="Fatty oxidation complex, alpha subunit"/>
    <property type="match status" value="1"/>
</dbReference>
<feature type="domain" description="3-hydroxyacyl-CoA dehydrogenase C-terminal" evidence="9">
    <location>
        <begin position="518"/>
        <end position="611"/>
    </location>
</feature>
<dbReference type="GeneID" id="8862509"/>
<dbReference type="InterPro" id="IPR006108">
    <property type="entry name" value="3HC_DH_C"/>
</dbReference>
<dbReference type="InterPro" id="IPR036291">
    <property type="entry name" value="NAD(P)-bd_dom_sf"/>
</dbReference>
<name>D2W379_NAEGR</name>
<dbReference type="Proteomes" id="UP000006671">
    <property type="component" value="Unassembled WGS sequence"/>
</dbReference>
<proteinExistence type="inferred from homology"/>
<dbReference type="GO" id="GO:0070403">
    <property type="term" value="F:NAD+ binding"/>
    <property type="evidence" value="ECO:0007669"/>
    <property type="project" value="InterPro"/>
</dbReference>
<feature type="domain" description="3-hydroxyacyl-CoA dehydrogenase NAD binding" evidence="10">
    <location>
        <begin position="337"/>
        <end position="515"/>
    </location>
</feature>
<dbReference type="UniPathway" id="UPA00659"/>
<evidence type="ECO:0000256" key="3">
    <source>
        <dbReference type="ARBA" id="ARBA00022832"/>
    </source>
</evidence>
<dbReference type="InParanoid" id="D2W379"/>
<evidence type="ECO:0000259" key="9">
    <source>
        <dbReference type="Pfam" id="PF00725"/>
    </source>
</evidence>
<dbReference type="eggNOG" id="KOG1683">
    <property type="taxonomic scope" value="Eukaryota"/>
</dbReference>
<gene>
    <name evidence="11" type="ORF">NAEGRDRAFT_75849</name>
</gene>
<dbReference type="Pfam" id="PF00725">
    <property type="entry name" value="3HCDH"/>
    <property type="match status" value="1"/>
</dbReference>
<dbReference type="InterPro" id="IPR006176">
    <property type="entry name" value="3-OHacyl-CoA_DH_NAD-bd"/>
</dbReference>
<evidence type="ECO:0000256" key="4">
    <source>
        <dbReference type="ARBA" id="ARBA00023002"/>
    </source>
</evidence>
<keyword evidence="6" id="KW-0443">Lipid metabolism</keyword>
<dbReference type="InterPro" id="IPR008927">
    <property type="entry name" value="6-PGluconate_DH-like_C_sf"/>
</dbReference>
<evidence type="ECO:0000256" key="5">
    <source>
        <dbReference type="ARBA" id="ARBA00023027"/>
    </source>
</evidence>
<dbReference type="CDD" id="cd06558">
    <property type="entry name" value="crotonase-like"/>
    <property type="match status" value="1"/>
</dbReference>
<dbReference type="Pfam" id="PF00378">
    <property type="entry name" value="ECH_1"/>
    <property type="match status" value="1"/>
</dbReference>
<keyword evidence="4" id="KW-0560">Oxidoreductase</keyword>
<organism evidence="12">
    <name type="scientific">Naegleria gruberi</name>
    <name type="common">Amoeba</name>
    <dbReference type="NCBI Taxonomy" id="5762"/>
    <lineage>
        <taxon>Eukaryota</taxon>
        <taxon>Discoba</taxon>
        <taxon>Heterolobosea</taxon>
        <taxon>Tetramitia</taxon>
        <taxon>Eutetramitia</taxon>
        <taxon>Vahlkampfiidae</taxon>
        <taxon>Naegleria</taxon>
    </lineage>
</organism>
<comment type="similarity">
    <text evidence="2">In the central section; belongs to the 3-hydroxyacyl-CoA dehydrogenase family.</text>
</comment>
<dbReference type="Gene3D" id="1.10.1040.50">
    <property type="match status" value="1"/>
</dbReference>
<keyword evidence="12" id="KW-1185">Reference proteome</keyword>
<dbReference type="STRING" id="5762.D2W379"/>
<protein>
    <submittedName>
        <fullName evidence="11">Multifunctional enzyme required for beta-oxidation</fullName>
    </submittedName>
</protein>
<dbReference type="Gene3D" id="3.40.50.720">
    <property type="entry name" value="NAD(P)-binding Rossmann-like Domain"/>
    <property type="match status" value="1"/>
</dbReference>
<dbReference type="InterPro" id="IPR050136">
    <property type="entry name" value="FA_oxidation_alpha_subunit"/>
</dbReference>
<dbReference type="GO" id="GO:0004300">
    <property type="term" value="F:enoyl-CoA hydratase activity"/>
    <property type="evidence" value="ECO:0007669"/>
    <property type="project" value="TreeGrafter"/>
</dbReference>
<comment type="pathway">
    <text evidence="1">Lipid metabolism; fatty acid beta-oxidation.</text>
</comment>
<dbReference type="EMBL" id="GG738930">
    <property type="protein sequence ID" value="EFC36442.1"/>
    <property type="molecule type" value="Genomic_DNA"/>
</dbReference>
<evidence type="ECO:0000259" key="10">
    <source>
        <dbReference type="Pfam" id="PF02737"/>
    </source>
</evidence>
<evidence type="ECO:0000313" key="11">
    <source>
        <dbReference type="EMBL" id="EFC36442.1"/>
    </source>
</evidence>
<evidence type="ECO:0000313" key="12">
    <source>
        <dbReference type="Proteomes" id="UP000006671"/>
    </source>
</evidence>